<accession>A0A517RDE3</accession>
<dbReference type="Pfam" id="PF09414">
    <property type="entry name" value="RNA_ligase"/>
    <property type="match status" value="1"/>
</dbReference>
<feature type="domain" description="RNA ligase" evidence="1">
    <location>
        <begin position="45"/>
        <end position="242"/>
    </location>
</feature>
<evidence type="ECO:0000313" key="3">
    <source>
        <dbReference type="Proteomes" id="UP000317171"/>
    </source>
</evidence>
<sequence>MRVTRELDLRKLNSATKYPSIPTYHTLGERGALLEDTVEFDGQDLIATEKVDGTNSRIILMPDGFYLIGSREELLHARGDLIHNPALGIVETLKQTAERIVSAFSTPADVITVVYLETYGGKTTAAAKQYTSKREFGYRVFDVSRVSVEHLDANLEAIAAWRENAGQTFLNERELSELARTLQMELTPRIPIRETLPITIDETHAWLQSMIPATLVSLDAKAGGKPEGLVVRTSDRSRIAKIRFEDYARHQKREARKKGS</sequence>
<dbReference type="Proteomes" id="UP000317171">
    <property type="component" value="Chromosome"/>
</dbReference>
<protein>
    <recommendedName>
        <fullName evidence="1">RNA ligase domain-containing protein</fullName>
    </recommendedName>
</protein>
<dbReference type="AlphaFoldDB" id="A0A517RDE3"/>
<reference evidence="2 3" key="1">
    <citation type="submission" date="2019-02" db="EMBL/GenBank/DDBJ databases">
        <title>Deep-cultivation of Planctomycetes and their phenomic and genomic characterization uncovers novel biology.</title>
        <authorList>
            <person name="Wiegand S."/>
            <person name="Jogler M."/>
            <person name="Boedeker C."/>
            <person name="Pinto D."/>
            <person name="Vollmers J."/>
            <person name="Rivas-Marin E."/>
            <person name="Kohn T."/>
            <person name="Peeters S.H."/>
            <person name="Heuer A."/>
            <person name="Rast P."/>
            <person name="Oberbeckmann S."/>
            <person name="Bunk B."/>
            <person name="Jeske O."/>
            <person name="Meyerdierks A."/>
            <person name="Storesund J.E."/>
            <person name="Kallscheuer N."/>
            <person name="Luecker S."/>
            <person name="Lage O.M."/>
            <person name="Pohl T."/>
            <person name="Merkel B.J."/>
            <person name="Hornburger P."/>
            <person name="Mueller R.-W."/>
            <person name="Bruemmer F."/>
            <person name="Labrenz M."/>
            <person name="Spormann A.M."/>
            <person name="Op den Camp H."/>
            <person name="Overmann J."/>
            <person name="Amann R."/>
            <person name="Jetten M.S.M."/>
            <person name="Mascher T."/>
            <person name="Medema M.H."/>
            <person name="Devos D.P."/>
            <person name="Kaster A.-K."/>
            <person name="Ovreas L."/>
            <person name="Rohde M."/>
            <person name="Galperin M.Y."/>
            <person name="Jogler C."/>
        </authorList>
    </citation>
    <scope>NUCLEOTIDE SEQUENCE [LARGE SCALE GENOMIC DNA]</scope>
    <source>
        <strain evidence="2 3">Pan241w</strain>
    </source>
</reference>
<proteinExistence type="predicted"/>
<dbReference type="RefSeq" id="WP_145214200.1">
    <property type="nucleotide sequence ID" value="NZ_CP036269.1"/>
</dbReference>
<name>A0A517RDE3_9PLAN</name>
<dbReference type="SUPFAM" id="SSF56091">
    <property type="entry name" value="DNA ligase/mRNA capping enzyme, catalytic domain"/>
    <property type="match status" value="1"/>
</dbReference>
<evidence type="ECO:0000259" key="1">
    <source>
        <dbReference type="Pfam" id="PF09414"/>
    </source>
</evidence>
<gene>
    <name evidence="2" type="ORF">Pan241w_19660</name>
</gene>
<dbReference type="OrthoDB" id="5493578at2"/>
<organism evidence="2 3">
    <name type="scientific">Gimesia alba</name>
    <dbReference type="NCBI Taxonomy" id="2527973"/>
    <lineage>
        <taxon>Bacteria</taxon>
        <taxon>Pseudomonadati</taxon>
        <taxon>Planctomycetota</taxon>
        <taxon>Planctomycetia</taxon>
        <taxon>Planctomycetales</taxon>
        <taxon>Planctomycetaceae</taxon>
        <taxon>Gimesia</taxon>
    </lineage>
</organism>
<dbReference type="EMBL" id="CP036269">
    <property type="protein sequence ID" value="QDT41886.1"/>
    <property type="molecule type" value="Genomic_DNA"/>
</dbReference>
<keyword evidence="3" id="KW-1185">Reference proteome</keyword>
<dbReference type="KEGG" id="gaz:Pan241w_19660"/>
<evidence type="ECO:0000313" key="2">
    <source>
        <dbReference type="EMBL" id="QDT41886.1"/>
    </source>
</evidence>
<dbReference type="Gene3D" id="3.30.470.30">
    <property type="entry name" value="DNA ligase/mRNA capping enzyme"/>
    <property type="match status" value="1"/>
</dbReference>
<dbReference type="InterPro" id="IPR021122">
    <property type="entry name" value="RNA_ligase_dom_REL/Rnl2"/>
</dbReference>